<feature type="region of interest" description="Disordered" evidence="1">
    <location>
        <begin position="1"/>
        <end position="25"/>
    </location>
</feature>
<reference evidence="2 3" key="1">
    <citation type="submission" date="2020-08" db="EMBL/GenBank/DDBJ databases">
        <title>Sequencing the genomes of 1000 actinobacteria strains.</title>
        <authorList>
            <person name="Klenk H.-P."/>
        </authorList>
    </citation>
    <scope>NUCLEOTIDE SEQUENCE [LARGE SCALE GENOMIC DNA]</scope>
    <source>
        <strain evidence="2 3">DSM 45584</strain>
    </source>
</reference>
<evidence type="ECO:0000256" key="1">
    <source>
        <dbReference type="SAM" id="MobiDB-lite"/>
    </source>
</evidence>
<proteinExistence type="predicted"/>
<dbReference type="RefSeq" id="WP_184723641.1">
    <property type="nucleotide sequence ID" value="NZ_JACHIW010000001.1"/>
</dbReference>
<keyword evidence="3" id="KW-1185">Reference proteome</keyword>
<organism evidence="2 3">
    <name type="scientific">Saccharopolyspora phatthalungensis</name>
    <dbReference type="NCBI Taxonomy" id="664693"/>
    <lineage>
        <taxon>Bacteria</taxon>
        <taxon>Bacillati</taxon>
        <taxon>Actinomycetota</taxon>
        <taxon>Actinomycetes</taxon>
        <taxon>Pseudonocardiales</taxon>
        <taxon>Pseudonocardiaceae</taxon>
        <taxon>Saccharopolyspora</taxon>
    </lineage>
</organism>
<gene>
    <name evidence="2" type="ORF">BJ970_000716</name>
</gene>
<dbReference type="AlphaFoldDB" id="A0A840PSC2"/>
<comment type="caution">
    <text evidence="2">The sequence shown here is derived from an EMBL/GenBank/DDBJ whole genome shotgun (WGS) entry which is preliminary data.</text>
</comment>
<accession>A0A840PSC2</accession>
<evidence type="ECO:0000313" key="3">
    <source>
        <dbReference type="Proteomes" id="UP000584374"/>
    </source>
</evidence>
<evidence type="ECO:0000313" key="2">
    <source>
        <dbReference type="EMBL" id="MBB5153182.1"/>
    </source>
</evidence>
<sequence length="57" mass="5923">MKHNRNSTSGEIVIQSAENNGTGSDVSSPAAINLNFGGAKKHVEVRGDIHGDLTFGS</sequence>
<name>A0A840PSC2_9PSEU</name>
<dbReference type="EMBL" id="JACHIW010000001">
    <property type="protein sequence ID" value="MBB5153182.1"/>
    <property type="molecule type" value="Genomic_DNA"/>
</dbReference>
<protein>
    <submittedName>
        <fullName evidence="2">Uncharacterized protein</fullName>
    </submittedName>
</protein>
<dbReference type="Proteomes" id="UP000584374">
    <property type="component" value="Unassembled WGS sequence"/>
</dbReference>